<evidence type="ECO:0000256" key="3">
    <source>
        <dbReference type="ARBA" id="ARBA00022692"/>
    </source>
</evidence>
<keyword evidence="2" id="KW-1003">Cell membrane</keyword>
<accession>A0A2A4G5A5</accession>
<comment type="subcellular location">
    <subcellularLocation>
        <location evidence="1">Cell membrane</location>
        <topology evidence="1">Multi-pass membrane protein</topology>
    </subcellularLocation>
</comment>
<organism evidence="8 9">
    <name type="scientific">Sediminicola luteus</name>
    <dbReference type="NCBI Taxonomy" id="319238"/>
    <lineage>
        <taxon>Bacteria</taxon>
        <taxon>Pseudomonadati</taxon>
        <taxon>Bacteroidota</taxon>
        <taxon>Flavobacteriia</taxon>
        <taxon>Flavobacteriales</taxon>
        <taxon>Flavobacteriaceae</taxon>
        <taxon>Sediminicola</taxon>
    </lineage>
</organism>
<keyword evidence="4 6" id="KW-1133">Transmembrane helix</keyword>
<evidence type="ECO:0000256" key="5">
    <source>
        <dbReference type="ARBA" id="ARBA00023136"/>
    </source>
</evidence>
<keyword evidence="3 6" id="KW-0812">Transmembrane</keyword>
<dbReference type="EMBL" id="NBWU01000007">
    <property type="protein sequence ID" value="PCE63144.1"/>
    <property type="molecule type" value="Genomic_DNA"/>
</dbReference>
<dbReference type="SUPFAM" id="SSF52540">
    <property type="entry name" value="P-loop containing nucleoside triphosphate hydrolases"/>
    <property type="match status" value="1"/>
</dbReference>
<dbReference type="InterPro" id="IPR051539">
    <property type="entry name" value="T4SS-coupling_protein"/>
</dbReference>
<keyword evidence="5 6" id="KW-0472">Membrane</keyword>
<dbReference type="PANTHER" id="PTHR37937:SF1">
    <property type="entry name" value="CONJUGATIVE TRANSFER: DNA TRANSPORT"/>
    <property type="match status" value="1"/>
</dbReference>
<evidence type="ECO:0000256" key="6">
    <source>
        <dbReference type="SAM" id="Phobius"/>
    </source>
</evidence>
<evidence type="ECO:0000259" key="7">
    <source>
        <dbReference type="Pfam" id="PF12696"/>
    </source>
</evidence>
<sequence length="507" mass="56804">MAPLATVLAQINYHLFFGMDNATLILLWLQLPFWSFHLILLGAVATRRSASQKNRYRASIRTTGGPLVLENIRRGVSVIGAAGSGKTESVVAAFLEHFAKHGFSGVIHDYKDFEIAGMAYPLFDGKGIPFYLVSFGPFHDRINPIAPAYLPNEESVHAMARVLMDNLLEREDGQRSGAARFFDDAVEGLLAGIIWRLRTDFPGFCSLPHLMALYQTLDLEALARFLSDDIVSKAMADAFLSSVPSPRQLAGIRATLSNALKKIATKGIFWTLGYDGVPLDINQKSSPAILCLVNHPRNGTSLSPVISAVIHSTIQCMSLVGQRPSFLLMEEAPTIRLPEMHRIPATLRGYDILTLYVMQDKIQNDIVYGEKKARAILANLSYQFFGKANDPDTAKYYERFFEPIKKRTTTISRGIGLGFDTRISKGEKEVAKMRADAFFRLDQGEFVVFHDGKDRKVRFKAPRLGKRLPRPKKIGAMELERNFRRIHKEVRDHFSRLYPPSPPGYKG</sequence>
<dbReference type="PANTHER" id="PTHR37937">
    <property type="entry name" value="CONJUGATIVE TRANSFER: DNA TRANSPORT"/>
    <property type="match status" value="1"/>
</dbReference>
<dbReference type="GO" id="GO:0005886">
    <property type="term" value="C:plasma membrane"/>
    <property type="evidence" value="ECO:0007669"/>
    <property type="project" value="UniProtKB-SubCell"/>
</dbReference>
<evidence type="ECO:0000313" key="9">
    <source>
        <dbReference type="Proteomes" id="UP000219559"/>
    </source>
</evidence>
<dbReference type="CDD" id="cd01127">
    <property type="entry name" value="TrwB_TraG_TraD_VirD4"/>
    <property type="match status" value="1"/>
</dbReference>
<evidence type="ECO:0000256" key="4">
    <source>
        <dbReference type="ARBA" id="ARBA00022989"/>
    </source>
</evidence>
<reference evidence="8 9" key="1">
    <citation type="submission" date="2017-04" db="EMBL/GenBank/DDBJ databases">
        <title>A new member of the family Flavobacteriaceae isolated from ascidians.</title>
        <authorList>
            <person name="Chen L."/>
        </authorList>
    </citation>
    <scope>NUCLEOTIDE SEQUENCE [LARGE SCALE GENOMIC DNA]</scope>
    <source>
        <strain evidence="8 9">HQA918</strain>
    </source>
</reference>
<dbReference type="Proteomes" id="UP000219559">
    <property type="component" value="Unassembled WGS sequence"/>
</dbReference>
<evidence type="ECO:0000313" key="8">
    <source>
        <dbReference type="EMBL" id="PCE63144.1"/>
    </source>
</evidence>
<feature type="transmembrane region" description="Helical" evidence="6">
    <location>
        <begin position="25"/>
        <end position="45"/>
    </location>
</feature>
<dbReference type="InterPro" id="IPR027417">
    <property type="entry name" value="P-loop_NTPase"/>
</dbReference>
<evidence type="ECO:0000256" key="2">
    <source>
        <dbReference type="ARBA" id="ARBA00022475"/>
    </source>
</evidence>
<comment type="caution">
    <text evidence="8">The sequence shown here is derived from an EMBL/GenBank/DDBJ whole genome shotgun (WGS) entry which is preliminary data.</text>
</comment>
<dbReference type="Pfam" id="PF12696">
    <property type="entry name" value="TraG-D_C"/>
    <property type="match status" value="1"/>
</dbReference>
<gene>
    <name evidence="8" type="ORF">B7P33_17165</name>
</gene>
<dbReference type="InterPro" id="IPR032689">
    <property type="entry name" value="TraG-D_C"/>
</dbReference>
<name>A0A2A4G5A5_9FLAO</name>
<proteinExistence type="predicted"/>
<feature type="domain" description="TraD/TraG TraM recognition site" evidence="7">
    <location>
        <begin position="327"/>
        <end position="397"/>
    </location>
</feature>
<protein>
    <submittedName>
        <fullName evidence="8">Mobilization protein</fullName>
    </submittedName>
</protein>
<keyword evidence="9" id="KW-1185">Reference proteome</keyword>
<evidence type="ECO:0000256" key="1">
    <source>
        <dbReference type="ARBA" id="ARBA00004651"/>
    </source>
</evidence>
<dbReference type="AlphaFoldDB" id="A0A2A4G5A5"/>
<dbReference type="Gene3D" id="3.40.50.300">
    <property type="entry name" value="P-loop containing nucleotide triphosphate hydrolases"/>
    <property type="match status" value="1"/>
</dbReference>